<comment type="similarity">
    <text evidence="3 11">Belongs to the alkaline phosphatase family.</text>
</comment>
<keyword evidence="8" id="KW-0862">Zinc</keyword>
<feature type="active site" description="Phosphoserine intermediate" evidence="10">
    <location>
        <position position="49"/>
    </location>
</feature>
<evidence type="ECO:0000256" key="3">
    <source>
        <dbReference type="ARBA" id="ARBA00005984"/>
    </source>
</evidence>
<dbReference type="GO" id="GO:0004035">
    <property type="term" value="F:alkaline phosphatase activity"/>
    <property type="evidence" value="ECO:0007669"/>
    <property type="project" value="UniProtKB-EC"/>
</dbReference>
<protein>
    <recommendedName>
        <fullName evidence="4">alkaline phosphatase</fullName>
        <ecNumber evidence="4">3.1.3.1</ecNumber>
    </recommendedName>
</protein>
<evidence type="ECO:0000256" key="1">
    <source>
        <dbReference type="ARBA" id="ARBA00001946"/>
    </source>
</evidence>
<dbReference type="GO" id="GO:0046872">
    <property type="term" value="F:metal ion binding"/>
    <property type="evidence" value="ECO:0007669"/>
    <property type="project" value="UniProtKB-KW"/>
</dbReference>
<dbReference type="PANTHER" id="PTHR11596">
    <property type="entry name" value="ALKALINE PHOSPHATASE"/>
    <property type="match status" value="1"/>
</dbReference>
<dbReference type="AlphaFoldDB" id="A0A1D2N1M5"/>
<keyword evidence="9" id="KW-0460">Magnesium</keyword>
<evidence type="ECO:0000256" key="4">
    <source>
        <dbReference type="ARBA" id="ARBA00012647"/>
    </source>
</evidence>
<comment type="cofactor">
    <cofactor evidence="1">
        <name>Mg(2+)</name>
        <dbReference type="ChEBI" id="CHEBI:18420"/>
    </cofactor>
</comment>
<evidence type="ECO:0000256" key="5">
    <source>
        <dbReference type="ARBA" id="ARBA00022553"/>
    </source>
</evidence>
<dbReference type="Gene3D" id="3.40.720.10">
    <property type="entry name" value="Alkaline Phosphatase, subunit A"/>
    <property type="match status" value="1"/>
</dbReference>
<evidence type="ECO:0000256" key="10">
    <source>
        <dbReference type="PIRSR" id="PIRSR601952-1"/>
    </source>
</evidence>
<gene>
    <name evidence="12" type="ORF">Ocin01_07545</name>
</gene>
<dbReference type="InterPro" id="IPR001952">
    <property type="entry name" value="Alkaline_phosphatase"/>
</dbReference>
<evidence type="ECO:0000256" key="7">
    <source>
        <dbReference type="ARBA" id="ARBA00022801"/>
    </source>
</evidence>
<dbReference type="PROSITE" id="PS00123">
    <property type="entry name" value="ALKALINE_PHOSPHATASE"/>
    <property type="match status" value="1"/>
</dbReference>
<dbReference type="PRINTS" id="PR00113">
    <property type="entry name" value="ALKPHPHTASE"/>
</dbReference>
<comment type="caution">
    <text evidence="12">The sequence shown here is derived from an EMBL/GenBank/DDBJ whole genome shotgun (WGS) entry which is preliminary data.</text>
</comment>
<dbReference type="STRING" id="48709.A0A1D2N1M5"/>
<evidence type="ECO:0000313" key="13">
    <source>
        <dbReference type="Proteomes" id="UP000094527"/>
    </source>
</evidence>
<evidence type="ECO:0000256" key="8">
    <source>
        <dbReference type="ARBA" id="ARBA00022833"/>
    </source>
</evidence>
<dbReference type="Pfam" id="PF00245">
    <property type="entry name" value="Alk_phosphatase"/>
    <property type="match status" value="1"/>
</dbReference>
<dbReference type="InterPro" id="IPR018299">
    <property type="entry name" value="Alkaline_phosphatase_AS"/>
</dbReference>
<dbReference type="InterPro" id="IPR017850">
    <property type="entry name" value="Alkaline_phosphatase_core_sf"/>
</dbReference>
<proteinExistence type="inferred from homology"/>
<organism evidence="12 13">
    <name type="scientific">Orchesella cincta</name>
    <name type="common">Springtail</name>
    <name type="synonym">Podura cincta</name>
    <dbReference type="NCBI Taxonomy" id="48709"/>
    <lineage>
        <taxon>Eukaryota</taxon>
        <taxon>Metazoa</taxon>
        <taxon>Ecdysozoa</taxon>
        <taxon>Arthropoda</taxon>
        <taxon>Hexapoda</taxon>
        <taxon>Collembola</taxon>
        <taxon>Entomobryomorpha</taxon>
        <taxon>Entomobryoidea</taxon>
        <taxon>Orchesellidae</taxon>
        <taxon>Orchesellinae</taxon>
        <taxon>Orchesella</taxon>
    </lineage>
</organism>
<accession>A0A1D2N1M5</accession>
<evidence type="ECO:0000256" key="11">
    <source>
        <dbReference type="RuleBase" id="RU003946"/>
    </source>
</evidence>
<dbReference type="SUPFAM" id="SSF53649">
    <property type="entry name" value="Alkaline phosphatase-like"/>
    <property type="match status" value="1"/>
</dbReference>
<dbReference type="EC" id="3.1.3.1" evidence="4"/>
<dbReference type="OrthoDB" id="8042398at2759"/>
<evidence type="ECO:0000256" key="6">
    <source>
        <dbReference type="ARBA" id="ARBA00022723"/>
    </source>
</evidence>
<dbReference type="PANTHER" id="PTHR11596:SF5">
    <property type="entry name" value="ALKALINE PHOSPHATASE"/>
    <property type="match status" value="1"/>
</dbReference>
<dbReference type="EMBL" id="LJIJ01000297">
    <property type="protein sequence ID" value="ODM99140.1"/>
    <property type="molecule type" value="Genomic_DNA"/>
</dbReference>
<name>A0A1D2N1M5_ORCCI</name>
<dbReference type="OMA" id="QTREYDA"/>
<evidence type="ECO:0000313" key="12">
    <source>
        <dbReference type="EMBL" id="ODM99140.1"/>
    </source>
</evidence>
<evidence type="ECO:0000256" key="2">
    <source>
        <dbReference type="ARBA" id="ARBA00001947"/>
    </source>
</evidence>
<keyword evidence="13" id="KW-1185">Reference proteome</keyword>
<evidence type="ECO:0000256" key="9">
    <source>
        <dbReference type="ARBA" id="ARBA00022842"/>
    </source>
</evidence>
<comment type="cofactor">
    <cofactor evidence="2">
        <name>Zn(2+)</name>
        <dbReference type="ChEBI" id="CHEBI:29105"/>
    </cofactor>
</comment>
<keyword evidence="7" id="KW-0378">Hydrolase</keyword>
<keyword evidence="5" id="KW-0597">Phosphoprotein</keyword>
<sequence length="114" mass="12173">MGLPTIVAARIFKGQLAGHPGEEGYLTFEKFPHVGLTKTYNVDRQVPDSAGTATALFSGVKGNYYTVGFDTHIKVNVCSPAAEEKARVSSLLDWAISAGKSTGICILNKYNPPV</sequence>
<dbReference type="Proteomes" id="UP000094527">
    <property type="component" value="Unassembled WGS sequence"/>
</dbReference>
<keyword evidence="6" id="KW-0479">Metal-binding</keyword>
<reference evidence="12 13" key="1">
    <citation type="journal article" date="2016" name="Genome Biol. Evol.">
        <title>Gene Family Evolution Reflects Adaptation to Soil Environmental Stressors in the Genome of the Collembolan Orchesella cincta.</title>
        <authorList>
            <person name="Faddeeva-Vakhrusheva A."/>
            <person name="Derks M.F."/>
            <person name="Anvar S.Y."/>
            <person name="Agamennone V."/>
            <person name="Suring W."/>
            <person name="Smit S."/>
            <person name="van Straalen N.M."/>
            <person name="Roelofs D."/>
        </authorList>
    </citation>
    <scope>NUCLEOTIDE SEQUENCE [LARGE SCALE GENOMIC DNA]</scope>
    <source>
        <tissue evidence="12">Mixed pool</tissue>
    </source>
</reference>